<keyword evidence="7 9" id="KW-0472">Membrane</keyword>
<feature type="region of interest" description="Disordered" evidence="10">
    <location>
        <begin position="840"/>
        <end position="873"/>
    </location>
</feature>
<gene>
    <name evidence="14" type="primary">mrfC</name>
    <name evidence="14" type="ordered locus">ETA_02610</name>
</gene>
<evidence type="ECO:0000256" key="9">
    <source>
        <dbReference type="RuleBase" id="RU003884"/>
    </source>
</evidence>
<keyword evidence="4" id="KW-1134">Transmembrane beta strand</keyword>
<dbReference type="Gene3D" id="3.10.20.410">
    <property type="match status" value="1"/>
</dbReference>
<keyword evidence="8 9" id="KW-0998">Cell outer membrane</keyword>
<evidence type="ECO:0000256" key="3">
    <source>
        <dbReference type="ARBA" id="ARBA00022448"/>
    </source>
</evidence>
<keyword evidence="15" id="KW-1185">Reference proteome</keyword>
<comment type="similarity">
    <text evidence="2 9">Belongs to the fimbrial export usher family.</text>
</comment>
<evidence type="ECO:0000256" key="5">
    <source>
        <dbReference type="ARBA" id="ARBA00022692"/>
    </source>
</evidence>
<evidence type="ECO:0000256" key="1">
    <source>
        <dbReference type="ARBA" id="ARBA00004571"/>
    </source>
</evidence>
<dbReference type="EMBL" id="CU468135">
    <property type="protein sequence ID" value="CAO95307.1"/>
    <property type="molecule type" value="Genomic_DNA"/>
</dbReference>
<sequence>MVILPPLVERFFRLKILHLSVSLALGSAPLYAAETIEFNMDVLDVNDRTNIDLSQFSRGGYIMPGTYNMVVHINKDDIPEQAVNFYPPDDDVKDSQPCLSPELIALLGLKPEAMKGLTWWHQGACLNTDSLKGMETRPDLATSSLYLSIPQAYLEYSSPDWDPPSRWDEGIPGILFDYNLSAQAQRQQRTGNQNYSVSGAGTAGVNMGAWRLRADWQGNLEQQNGSAQGSSKRLDWSRYYAYRALPAIRSKLTLGESYLDSGMFDSFRFTGASIVSDDNMLPPNLRGYAPEVVGMAKTNAKVIISQLGRVLYETQVASGPFRIQDINDAVSGELKVRVEEQDGSVQEFTVNTANIPYLTRPGSLRFKFAAGRPSDWDHRSNGPLFGTGEFSWGVSNGWSLYGGALAGGDYNALSIGIGRDLMALGALSFDATQSRATLPSEKETLSGGSYRVSYSKTFEEIDSQVTFAGYRFSEENFMSMSEYLDARHNGNRVGGSKEMYTLSFSKQFRDLGLSTYLNYSHQTYWDRPANDRYNLTMSRYFDIGRFKNLSVSLSAYRNRYNETNDDGVYLSLAMPWGRSGNLSYTTTADKKDITHRVGYYDRIDENNSYQMTTGASRRGANVSGYYNHEGDLARMSANASFQQGGYSAVGLTAQGGATLTAEGGALHRGGMMGGSRMLLDTDGVAGVPVRGYGPTSKTNLWGKAVVADVNSYYRNKASIDLNKLGDKVEATRSVVQATLTEGAIGYRKFEVIAGEKAMAIIKLADGSTPPFGASVRNRREQDTGIVNDGGVVYLSGINAGDRMTVHWDGKAQCEVQLPAPLKIDLTNNLLLPCQPMATVSRGSASGNPDKIEATKPTNNITTPESGPIGSMKK</sequence>
<proteinExistence type="inferred from homology"/>
<feature type="signal peptide" evidence="11">
    <location>
        <begin position="1"/>
        <end position="32"/>
    </location>
</feature>
<dbReference type="Gene3D" id="2.60.40.3110">
    <property type="match status" value="1"/>
</dbReference>
<dbReference type="PANTHER" id="PTHR30451:SF10">
    <property type="entry name" value="OUTER MEMBRANE USHER PROTEIN YFCU-RELATED"/>
    <property type="match status" value="1"/>
</dbReference>
<evidence type="ECO:0000256" key="8">
    <source>
        <dbReference type="ARBA" id="ARBA00023237"/>
    </source>
</evidence>
<dbReference type="STRING" id="465817.ETA_02610"/>
<dbReference type="GO" id="GO:0015473">
    <property type="term" value="F:fimbrial usher porin activity"/>
    <property type="evidence" value="ECO:0007669"/>
    <property type="project" value="InterPro"/>
</dbReference>
<dbReference type="Gene3D" id="2.60.40.2610">
    <property type="entry name" value="Outer membrane usher protein FimD, plug domain"/>
    <property type="match status" value="1"/>
</dbReference>
<evidence type="ECO:0000259" key="12">
    <source>
        <dbReference type="Pfam" id="PF13953"/>
    </source>
</evidence>
<dbReference type="InterPro" id="IPR018030">
    <property type="entry name" value="Fimbrial_membr_usher_CS"/>
</dbReference>
<dbReference type="GO" id="GO:0009279">
    <property type="term" value="C:cell outer membrane"/>
    <property type="evidence" value="ECO:0007669"/>
    <property type="project" value="UniProtKB-SubCell"/>
</dbReference>
<feature type="domain" description="PapC N-terminal" evidence="13">
    <location>
        <begin position="37"/>
        <end position="181"/>
    </location>
</feature>
<dbReference type="InterPro" id="IPR043142">
    <property type="entry name" value="PapC-like_C_sf"/>
</dbReference>
<dbReference type="InterPro" id="IPR000015">
    <property type="entry name" value="Fimb_usher"/>
</dbReference>
<dbReference type="OrthoDB" id="6554712at2"/>
<keyword evidence="6 11" id="KW-0732">Signal</keyword>
<accession>B2VGZ5</accession>
<dbReference type="GO" id="GO:0009297">
    <property type="term" value="P:pilus assembly"/>
    <property type="evidence" value="ECO:0007669"/>
    <property type="project" value="InterPro"/>
</dbReference>
<dbReference type="SUPFAM" id="SSF141729">
    <property type="entry name" value="FimD N-terminal domain-like"/>
    <property type="match status" value="1"/>
</dbReference>
<dbReference type="InterPro" id="IPR025949">
    <property type="entry name" value="PapC-like_C"/>
</dbReference>
<feature type="chain" id="PRO_5002784024" evidence="11">
    <location>
        <begin position="33"/>
        <end position="873"/>
    </location>
</feature>
<feature type="domain" description="PapC-like C-terminal" evidence="12">
    <location>
        <begin position="761"/>
        <end position="817"/>
    </location>
</feature>
<dbReference type="PROSITE" id="PS01151">
    <property type="entry name" value="FIMBRIAL_USHER"/>
    <property type="match status" value="1"/>
</dbReference>
<dbReference type="Pfam" id="PF00577">
    <property type="entry name" value="Usher"/>
    <property type="match status" value="1"/>
</dbReference>
<protein>
    <submittedName>
        <fullName evidence="14">MrfC protein</fullName>
    </submittedName>
</protein>
<evidence type="ECO:0000256" key="2">
    <source>
        <dbReference type="ARBA" id="ARBA00008064"/>
    </source>
</evidence>
<evidence type="ECO:0000313" key="14">
    <source>
        <dbReference type="EMBL" id="CAO95307.1"/>
    </source>
</evidence>
<reference evidence="14 15" key="1">
    <citation type="journal article" date="2008" name="Environ. Microbiol.">
        <title>The genome of Erwinia tasmaniensis strain Et1/99, a non-pathogenic bacterium in the genus Erwinia.</title>
        <authorList>
            <person name="Kube M."/>
            <person name="Migdoll A.M."/>
            <person name="Mueller I."/>
            <person name="Kuhl H."/>
            <person name="Beck A."/>
            <person name="Reinhardt R."/>
            <person name="Geider K."/>
        </authorList>
    </citation>
    <scope>NUCLEOTIDE SEQUENCE [LARGE SCALE GENOMIC DNA]</scope>
    <source>
        <strain evidence="15">DSM 17950 / CFBP 7177 / CIP 109463 / NCPPB 4357 / Et1/99</strain>
    </source>
</reference>
<dbReference type="Pfam" id="PF13953">
    <property type="entry name" value="PapC_C"/>
    <property type="match status" value="1"/>
</dbReference>
<comment type="subcellular location">
    <subcellularLocation>
        <location evidence="1 9">Cell outer membrane</location>
        <topology evidence="1 9">Multi-pass membrane protein</topology>
    </subcellularLocation>
</comment>
<dbReference type="InterPro" id="IPR037224">
    <property type="entry name" value="PapC_N_sf"/>
</dbReference>
<dbReference type="NCBIfam" id="NF011812">
    <property type="entry name" value="PRK15284.1"/>
    <property type="match status" value="1"/>
</dbReference>
<dbReference type="HOGENOM" id="CLU_009120_1_1_6"/>
<evidence type="ECO:0000259" key="13">
    <source>
        <dbReference type="Pfam" id="PF13954"/>
    </source>
</evidence>
<evidence type="ECO:0000256" key="11">
    <source>
        <dbReference type="SAM" id="SignalP"/>
    </source>
</evidence>
<keyword evidence="5 9" id="KW-0812">Transmembrane</keyword>
<feature type="compositionally biased region" description="Polar residues" evidence="10">
    <location>
        <begin position="855"/>
        <end position="864"/>
    </location>
</feature>
<evidence type="ECO:0000256" key="10">
    <source>
        <dbReference type="SAM" id="MobiDB-lite"/>
    </source>
</evidence>
<evidence type="ECO:0000256" key="7">
    <source>
        <dbReference type="ARBA" id="ARBA00023136"/>
    </source>
</evidence>
<dbReference type="InterPro" id="IPR042186">
    <property type="entry name" value="FimD_plug_dom"/>
</dbReference>
<dbReference type="PANTHER" id="PTHR30451">
    <property type="entry name" value="OUTER MEMBRANE USHER PROTEIN"/>
    <property type="match status" value="1"/>
</dbReference>
<dbReference type="RefSeq" id="WP_012440027.1">
    <property type="nucleotide sequence ID" value="NC_010694.1"/>
</dbReference>
<dbReference type="Gene3D" id="2.60.40.2070">
    <property type="match status" value="1"/>
</dbReference>
<keyword evidence="9" id="KW-1029">Fimbrium biogenesis</keyword>
<dbReference type="eggNOG" id="COG3188">
    <property type="taxonomic scope" value="Bacteria"/>
</dbReference>
<dbReference type="InterPro" id="IPR025885">
    <property type="entry name" value="PapC_N"/>
</dbReference>
<dbReference type="Proteomes" id="UP000001726">
    <property type="component" value="Chromosome"/>
</dbReference>
<name>B2VGZ5_ERWT9</name>
<organism evidence="14 15">
    <name type="scientific">Erwinia tasmaniensis (strain DSM 17950 / CFBP 7177 / CIP 109463 / NCPPB 4357 / Et1/99)</name>
    <dbReference type="NCBI Taxonomy" id="465817"/>
    <lineage>
        <taxon>Bacteria</taxon>
        <taxon>Pseudomonadati</taxon>
        <taxon>Pseudomonadota</taxon>
        <taxon>Gammaproteobacteria</taxon>
        <taxon>Enterobacterales</taxon>
        <taxon>Erwiniaceae</taxon>
        <taxon>Erwinia</taxon>
    </lineage>
</organism>
<dbReference type="AlphaFoldDB" id="B2VGZ5"/>
<evidence type="ECO:0000313" key="15">
    <source>
        <dbReference type="Proteomes" id="UP000001726"/>
    </source>
</evidence>
<keyword evidence="3 9" id="KW-0813">Transport</keyword>
<dbReference type="Pfam" id="PF13954">
    <property type="entry name" value="PapC_N"/>
    <property type="match status" value="1"/>
</dbReference>
<evidence type="ECO:0000256" key="6">
    <source>
        <dbReference type="ARBA" id="ARBA00022729"/>
    </source>
</evidence>
<evidence type="ECO:0000256" key="4">
    <source>
        <dbReference type="ARBA" id="ARBA00022452"/>
    </source>
</evidence>
<dbReference type="KEGG" id="eta:ETA_02610"/>